<sequence>MSVGFGERRRARPCREEKKKELGTEIFGERTECGTSLVVPCDKKNDTFVRLFEDGDAKPLTVKEDTKSWQFAHAIVPKPRINLLSELADGAGPS</sequence>
<comment type="caution">
    <text evidence="1">The sequence shown here is derived from an EMBL/GenBank/DDBJ whole genome shotgun (WGS) entry which is preliminary data.</text>
</comment>
<gene>
    <name evidence="1" type="ORF">HPB50_013088</name>
</gene>
<evidence type="ECO:0000313" key="2">
    <source>
        <dbReference type="Proteomes" id="UP000821845"/>
    </source>
</evidence>
<keyword evidence="2" id="KW-1185">Reference proteome</keyword>
<dbReference type="Proteomes" id="UP000821845">
    <property type="component" value="Chromosome 7"/>
</dbReference>
<evidence type="ECO:0000313" key="1">
    <source>
        <dbReference type="EMBL" id="KAH6926043.1"/>
    </source>
</evidence>
<dbReference type="EMBL" id="CM023487">
    <property type="protein sequence ID" value="KAH6926043.1"/>
    <property type="molecule type" value="Genomic_DNA"/>
</dbReference>
<organism evidence="1 2">
    <name type="scientific">Hyalomma asiaticum</name>
    <name type="common">Tick</name>
    <dbReference type="NCBI Taxonomy" id="266040"/>
    <lineage>
        <taxon>Eukaryota</taxon>
        <taxon>Metazoa</taxon>
        <taxon>Ecdysozoa</taxon>
        <taxon>Arthropoda</taxon>
        <taxon>Chelicerata</taxon>
        <taxon>Arachnida</taxon>
        <taxon>Acari</taxon>
        <taxon>Parasitiformes</taxon>
        <taxon>Ixodida</taxon>
        <taxon>Ixodoidea</taxon>
        <taxon>Ixodidae</taxon>
        <taxon>Hyalomminae</taxon>
        <taxon>Hyalomma</taxon>
    </lineage>
</organism>
<proteinExistence type="predicted"/>
<reference evidence="1" key="1">
    <citation type="submission" date="2020-05" db="EMBL/GenBank/DDBJ databases">
        <title>Large-scale comparative analyses of tick genomes elucidate their genetic diversity and vector capacities.</title>
        <authorList>
            <person name="Jia N."/>
            <person name="Wang J."/>
            <person name="Shi W."/>
            <person name="Du L."/>
            <person name="Sun Y."/>
            <person name="Zhan W."/>
            <person name="Jiang J."/>
            <person name="Wang Q."/>
            <person name="Zhang B."/>
            <person name="Ji P."/>
            <person name="Sakyi L.B."/>
            <person name="Cui X."/>
            <person name="Yuan T."/>
            <person name="Jiang B."/>
            <person name="Yang W."/>
            <person name="Lam T.T.-Y."/>
            <person name="Chang Q."/>
            <person name="Ding S."/>
            <person name="Wang X."/>
            <person name="Zhu J."/>
            <person name="Ruan X."/>
            <person name="Zhao L."/>
            <person name="Wei J."/>
            <person name="Que T."/>
            <person name="Du C."/>
            <person name="Cheng J."/>
            <person name="Dai P."/>
            <person name="Han X."/>
            <person name="Huang E."/>
            <person name="Gao Y."/>
            <person name="Liu J."/>
            <person name="Shao H."/>
            <person name="Ye R."/>
            <person name="Li L."/>
            <person name="Wei W."/>
            <person name="Wang X."/>
            <person name="Wang C."/>
            <person name="Yang T."/>
            <person name="Huo Q."/>
            <person name="Li W."/>
            <person name="Guo W."/>
            <person name="Chen H."/>
            <person name="Zhou L."/>
            <person name="Ni X."/>
            <person name="Tian J."/>
            <person name="Zhou Y."/>
            <person name="Sheng Y."/>
            <person name="Liu T."/>
            <person name="Pan Y."/>
            <person name="Xia L."/>
            <person name="Li J."/>
            <person name="Zhao F."/>
            <person name="Cao W."/>
        </authorList>
    </citation>
    <scope>NUCLEOTIDE SEQUENCE</scope>
    <source>
        <strain evidence="1">Hyas-2018</strain>
    </source>
</reference>
<accession>A0ACB7RXB1</accession>
<protein>
    <submittedName>
        <fullName evidence="1">Uncharacterized protein</fullName>
    </submittedName>
</protein>
<name>A0ACB7RXB1_HYAAI</name>